<dbReference type="GO" id="GO:0010506">
    <property type="term" value="P:regulation of autophagy"/>
    <property type="evidence" value="ECO:0007669"/>
    <property type="project" value="InterPro"/>
</dbReference>
<dbReference type="GO" id="GO:0005765">
    <property type="term" value="C:lysosomal membrane"/>
    <property type="evidence" value="ECO:0007669"/>
    <property type="project" value="TreeGrafter"/>
</dbReference>
<dbReference type="OMA" id="VWVHNRE"/>
<name>A0A8I6RT26_CIMLE</name>
<dbReference type="KEGG" id="clec:106666755"/>
<feature type="domain" description="Mic1" evidence="1">
    <location>
        <begin position="382"/>
        <end position="625"/>
    </location>
</feature>
<feature type="domain" description="Regulator of MON1-CCZ1 complex N-terminal" evidence="2">
    <location>
        <begin position="38"/>
        <end position="151"/>
    </location>
</feature>
<dbReference type="GO" id="GO:0035658">
    <property type="term" value="C:Mon1-Ccz1 complex"/>
    <property type="evidence" value="ECO:0007669"/>
    <property type="project" value="InterPro"/>
</dbReference>
<accession>A0A8I6RT26</accession>
<gene>
    <name evidence="3" type="primary">106666755</name>
</gene>
<evidence type="ECO:0000313" key="4">
    <source>
        <dbReference type="Proteomes" id="UP000494040"/>
    </source>
</evidence>
<evidence type="ECO:0000259" key="2">
    <source>
        <dbReference type="Pfam" id="PF21029"/>
    </source>
</evidence>
<dbReference type="Proteomes" id="UP000494040">
    <property type="component" value="Unassembled WGS sequence"/>
</dbReference>
<evidence type="ECO:0000313" key="3">
    <source>
        <dbReference type="EnsemblMetazoa" id="XP_014249650.1"/>
    </source>
</evidence>
<sequence length="630" mass="72088">MDTGQKKEDDVLQDDFCLRLSSNMITFQGVSKSLLTNVCFDECNIQVFSILSGQDTTEVTVRSPYCDFCTNFSIEEKGRVMSIKFSPDQEILALQRTPSTIEFFTFKEKKVHKEFSQSFKGVTLLGYMWSSVNDLIVVMNTGIKLFKIDAKSCTVSASKNSLNLSAGWYTYHSLSGLLLVKVLELGKPAQLLQIRKGQISKLTAFDLYSDSDYKGLSNIDRDDVIIGIVYNKPRILFVNYRTTNTMAQAEVIVRTLINANEVKVTNVLRINSGGRFGLNVVDNLIIVHNQNTKSSLIFDITNAPFEGVVTTHKPLVEPMSLKSTSHSQAVQCELYSPNWVIFQPNIIMDVIKGCLWGLELNLNGFYKHFENKNNLIKFLLLRKNSQMIIANILLEIAFDPARLEELAEAFYEINKIYRSYLEWSMKSQLSQPIKDTKEDDFHIELRTILDEEFLNNNVFMKLEREVQKKKEDKKAWKILTWTLIEYIRSLTDFQIPAEHFIYELLIQSLVANDNYYQLHQLLQYHVIADSKPIACRLLSLQNEYPAAAQLAIDMLERLGSGREEITEILLSDAQVLTCLRYTTEKMESNEMQLMHLAEKYMAAAAPNQILQHSIANYFESKLIIINGTGN</sequence>
<dbReference type="InterPro" id="IPR009755">
    <property type="entry name" value="RMC1_C"/>
</dbReference>
<dbReference type="AlphaFoldDB" id="A0A8I6RT26"/>
<dbReference type="InterPro" id="IPR011044">
    <property type="entry name" value="Quino_amine_DH_bsu"/>
</dbReference>
<dbReference type="InterPro" id="IPR049040">
    <property type="entry name" value="RMC1_N"/>
</dbReference>
<dbReference type="OrthoDB" id="26384at2759"/>
<dbReference type="SUPFAM" id="SSF50969">
    <property type="entry name" value="YVTN repeat-like/Quinoprotein amine dehydrogenase"/>
    <property type="match status" value="1"/>
</dbReference>
<reference evidence="3" key="1">
    <citation type="submission" date="2022-01" db="UniProtKB">
        <authorList>
            <consortium name="EnsemblMetazoa"/>
        </authorList>
    </citation>
    <scope>IDENTIFICATION</scope>
</reference>
<dbReference type="Pfam" id="PF07035">
    <property type="entry name" value="RMC1_C"/>
    <property type="match status" value="1"/>
</dbReference>
<protein>
    <recommendedName>
        <fullName evidence="5">Mic1 domain-containing protein</fullName>
    </recommendedName>
</protein>
<organism evidence="3 4">
    <name type="scientific">Cimex lectularius</name>
    <name type="common">Bed bug</name>
    <name type="synonym">Acanthia lectularia</name>
    <dbReference type="NCBI Taxonomy" id="79782"/>
    <lineage>
        <taxon>Eukaryota</taxon>
        <taxon>Metazoa</taxon>
        <taxon>Ecdysozoa</taxon>
        <taxon>Arthropoda</taxon>
        <taxon>Hexapoda</taxon>
        <taxon>Insecta</taxon>
        <taxon>Pterygota</taxon>
        <taxon>Neoptera</taxon>
        <taxon>Paraneoptera</taxon>
        <taxon>Hemiptera</taxon>
        <taxon>Heteroptera</taxon>
        <taxon>Panheteroptera</taxon>
        <taxon>Cimicomorpha</taxon>
        <taxon>Cimicidae</taxon>
        <taxon>Cimex</taxon>
    </lineage>
</organism>
<keyword evidence="4" id="KW-1185">Reference proteome</keyword>
<dbReference type="Pfam" id="PF21029">
    <property type="entry name" value="RMC1_N"/>
    <property type="match status" value="1"/>
</dbReference>
<proteinExistence type="predicted"/>
<dbReference type="EnsemblMetazoa" id="XM_014394164.2">
    <property type="protein sequence ID" value="XP_014249650.1"/>
    <property type="gene ID" value="LOC106666755"/>
</dbReference>
<dbReference type="PANTHER" id="PTHR12897:SF4">
    <property type="entry name" value="REGULATOR OF MON1-CCZ1 COMPLEX"/>
    <property type="match status" value="1"/>
</dbReference>
<evidence type="ECO:0000259" key="1">
    <source>
        <dbReference type="Pfam" id="PF07035"/>
    </source>
</evidence>
<dbReference type="InterPro" id="IPR040371">
    <property type="entry name" value="RMC1"/>
</dbReference>
<evidence type="ECO:0008006" key="5">
    <source>
        <dbReference type="Google" id="ProtNLM"/>
    </source>
</evidence>
<dbReference type="PANTHER" id="PTHR12897">
    <property type="entry name" value="COLON CANCER-ASSOCIATED PROTEIN MIC1"/>
    <property type="match status" value="1"/>
</dbReference>
<dbReference type="GO" id="GO:0031902">
    <property type="term" value="C:late endosome membrane"/>
    <property type="evidence" value="ECO:0007669"/>
    <property type="project" value="TreeGrafter"/>
</dbReference>